<reference evidence="2 3" key="1">
    <citation type="submission" date="2015-03" db="EMBL/GenBank/DDBJ databases">
        <title>Draft genome of the nematode, Opisthorchis viverrini.</title>
        <authorList>
            <person name="Mitreva M."/>
        </authorList>
    </citation>
    <scope>NUCLEOTIDE SEQUENCE [LARGE SCALE GENOMIC DNA]</scope>
    <source>
        <strain evidence="2">Khon Kaen</strain>
    </source>
</reference>
<feature type="signal peptide" evidence="1">
    <location>
        <begin position="1"/>
        <end position="17"/>
    </location>
</feature>
<organism evidence="2 3">
    <name type="scientific">Opisthorchis viverrini</name>
    <name type="common">Southeast Asian liver fluke</name>
    <dbReference type="NCBI Taxonomy" id="6198"/>
    <lineage>
        <taxon>Eukaryota</taxon>
        <taxon>Metazoa</taxon>
        <taxon>Spiralia</taxon>
        <taxon>Lophotrochozoa</taxon>
        <taxon>Platyhelminthes</taxon>
        <taxon>Trematoda</taxon>
        <taxon>Digenea</taxon>
        <taxon>Opisthorchiida</taxon>
        <taxon>Opisthorchiata</taxon>
        <taxon>Opisthorchiidae</taxon>
        <taxon>Opisthorchis</taxon>
    </lineage>
</organism>
<evidence type="ECO:0000313" key="2">
    <source>
        <dbReference type="EMBL" id="OON14587.1"/>
    </source>
</evidence>
<dbReference type="Proteomes" id="UP000243686">
    <property type="component" value="Unassembled WGS sequence"/>
</dbReference>
<name>A0A1S8WJG1_OPIVI</name>
<evidence type="ECO:0000313" key="3">
    <source>
        <dbReference type="Proteomes" id="UP000243686"/>
    </source>
</evidence>
<dbReference type="EMBL" id="KV906541">
    <property type="protein sequence ID" value="OON14587.1"/>
    <property type="molecule type" value="Genomic_DNA"/>
</dbReference>
<evidence type="ECO:0000256" key="1">
    <source>
        <dbReference type="SAM" id="SignalP"/>
    </source>
</evidence>
<keyword evidence="1" id="KW-0732">Signal</keyword>
<protein>
    <submittedName>
        <fullName evidence="2">Uncharacterized protein</fullName>
    </submittedName>
</protein>
<gene>
    <name evidence="2" type="ORF">X801_09620</name>
</gene>
<dbReference type="AlphaFoldDB" id="A0A1S8WJG1"/>
<proteinExistence type="predicted"/>
<accession>A0A1S8WJG1</accession>
<keyword evidence="3" id="KW-1185">Reference proteome</keyword>
<feature type="chain" id="PRO_5012684499" evidence="1">
    <location>
        <begin position="18"/>
        <end position="88"/>
    </location>
</feature>
<sequence length="88" mass="9909">MVILGLLFIYFDNLLIGSEITETEYTWCISHTIISRKLKGKPITTPSPNGCLVEAATPTVAEANLRAYISHIVEQTKTRPERFRFGPE</sequence>